<sequence>MNRLASALTVLVTCLGQVQLATAEDRRMNVLFIYVEDLGYYTSERAAREPAAKIAGLQTPHLDALAREGVNFTHAFCGQSVCSPSKSAIYSGMLPHANGIWRNVFNRHGSRGGPDNWIPLASPLTPENDPSNTGVGGMHEDLPTLIQLLKRNGVYCALSGKLHVQPARNFPYDVFVDAADIDEVIAAAGDKPWLFWCNPGDTHAPFWKSIQHKLVNPKDRNSAPNDVDPAAIGMLPWLPDTPAARIDVAQYYSNVRNIDAFVGSMLDRLEASGEADRTLVVFTGDHGIPVQRGKTSVYPAGTQVPCFVRGPDVEGGRVISAPISQMDFNPTFLEALGIEPTAACQGRSLWPILGGQADRVAGRRTVMTETNNSFMSAPGNGSTTMARAVCDGRYYYIRNLIQETVGGPVEQTLFVGSGNGEYGSPGPQYAINLHDDTVLQKEAQPLPYELLRQLCMNDAPPRAIARQLMPRRALRVGTDRTMPR</sequence>
<organism evidence="4 5">
    <name type="scientific">Pirellulimonas nuda</name>
    <dbReference type="NCBI Taxonomy" id="2528009"/>
    <lineage>
        <taxon>Bacteria</taxon>
        <taxon>Pseudomonadati</taxon>
        <taxon>Planctomycetota</taxon>
        <taxon>Planctomycetia</taxon>
        <taxon>Pirellulales</taxon>
        <taxon>Lacipirellulaceae</taxon>
        <taxon>Pirellulimonas</taxon>
    </lineage>
</organism>
<name>A0A518DBW6_9BACT</name>
<dbReference type="Gene3D" id="3.40.720.10">
    <property type="entry name" value="Alkaline Phosphatase, subunit A"/>
    <property type="match status" value="1"/>
</dbReference>
<feature type="domain" description="Sulfatase N-terminal" evidence="3">
    <location>
        <begin position="29"/>
        <end position="169"/>
    </location>
</feature>
<dbReference type="PANTHER" id="PTHR42693">
    <property type="entry name" value="ARYLSULFATASE FAMILY MEMBER"/>
    <property type="match status" value="1"/>
</dbReference>
<accession>A0A518DBW6</accession>
<dbReference type="OrthoDB" id="9762324at2"/>
<feature type="domain" description="Sulfatase N-terminal" evidence="3">
    <location>
        <begin position="180"/>
        <end position="338"/>
    </location>
</feature>
<evidence type="ECO:0000259" key="3">
    <source>
        <dbReference type="Pfam" id="PF00884"/>
    </source>
</evidence>
<dbReference type="InterPro" id="IPR000917">
    <property type="entry name" value="Sulfatase_N"/>
</dbReference>
<dbReference type="GO" id="GO:0047753">
    <property type="term" value="F:choline-sulfatase activity"/>
    <property type="evidence" value="ECO:0007669"/>
    <property type="project" value="UniProtKB-EC"/>
</dbReference>
<evidence type="ECO:0000313" key="5">
    <source>
        <dbReference type="Proteomes" id="UP000317429"/>
    </source>
</evidence>
<dbReference type="EMBL" id="CP036291">
    <property type="protein sequence ID" value="QDU88959.1"/>
    <property type="molecule type" value="Genomic_DNA"/>
</dbReference>
<dbReference type="PANTHER" id="PTHR42693:SF53">
    <property type="entry name" value="ENDO-4-O-SULFATASE"/>
    <property type="match status" value="1"/>
</dbReference>
<dbReference type="InterPro" id="IPR050738">
    <property type="entry name" value="Sulfatase"/>
</dbReference>
<gene>
    <name evidence="4" type="primary">betC_11</name>
    <name evidence="4" type="ORF">Pla175_23430</name>
</gene>
<keyword evidence="2 4" id="KW-0378">Hydrolase</keyword>
<evidence type="ECO:0000256" key="1">
    <source>
        <dbReference type="ARBA" id="ARBA00008779"/>
    </source>
</evidence>
<dbReference type="EC" id="3.1.6.6" evidence="4"/>
<dbReference type="KEGG" id="pnd:Pla175_23430"/>
<dbReference type="InterPro" id="IPR017850">
    <property type="entry name" value="Alkaline_phosphatase_core_sf"/>
</dbReference>
<dbReference type="AlphaFoldDB" id="A0A518DBW6"/>
<evidence type="ECO:0000313" key="4">
    <source>
        <dbReference type="EMBL" id="QDU88959.1"/>
    </source>
</evidence>
<dbReference type="RefSeq" id="WP_145284559.1">
    <property type="nucleotide sequence ID" value="NZ_CP036291.1"/>
</dbReference>
<dbReference type="GO" id="GO:0004065">
    <property type="term" value="F:arylsulfatase activity"/>
    <property type="evidence" value="ECO:0007669"/>
    <property type="project" value="TreeGrafter"/>
</dbReference>
<reference evidence="4 5" key="1">
    <citation type="submission" date="2019-02" db="EMBL/GenBank/DDBJ databases">
        <title>Deep-cultivation of Planctomycetes and their phenomic and genomic characterization uncovers novel biology.</title>
        <authorList>
            <person name="Wiegand S."/>
            <person name="Jogler M."/>
            <person name="Boedeker C."/>
            <person name="Pinto D."/>
            <person name="Vollmers J."/>
            <person name="Rivas-Marin E."/>
            <person name="Kohn T."/>
            <person name="Peeters S.H."/>
            <person name="Heuer A."/>
            <person name="Rast P."/>
            <person name="Oberbeckmann S."/>
            <person name="Bunk B."/>
            <person name="Jeske O."/>
            <person name="Meyerdierks A."/>
            <person name="Storesund J.E."/>
            <person name="Kallscheuer N."/>
            <person name="Luecker S."/>
            <person name="Lage O.M."/>
            <person name="Pohl T."/>
            <person name="Merkel B.J."/>
            <person name="Hornburger P."/>
            <person name="Mueller R.-W."/>
            <person name="Bruemmer F."/>
            <person name="Labrenz M."/>
            <person name="Spormann A.M."/>
            <person name="Op den Camp H."/>
            <person name="Overmann J."/>
            <person name="Amann R."/>
            <person name="Jetten M.S.M."/>
            <person name="Mascher T."/>
            <person name="Medema M.H."/>
            <person name="Devos D.P."/>
            <person name="Kaster A.-K."/>
            <person name="Ovreas L."/>
            <person name="Rohde M."/>
            <person name="Galperin M.Y."/>
            <person name="Jogler C."/>
        </authorList>
    </citation>
    <scope>NUCLEOTIDE SEQUENCE [LARGE SCALE GENOMIC DNA]</scope>
    <source>
        <strain evidence="4 5">Pla175</strain>
    </source>
</reference>
<dbReference type="SUPFAM" id="SSF53649">
    <property type="entry name" value="Alkaline phosphatase-like"/>
    <property type="match status" value="1"/>
</dbReference>
<protein>
    <submittedName>
        <fullName evidence="4">Choline-sulfatase</fullName>
        <ecNumber evidence="4">3.1.6.6</ecNumber>
    </submittedName>
</protein>
<dbReference type="Pfam" id="PF00884">
    <property type="entry name" value="Sulfatase"/>
    <property type="match status" value="2"/>
</dbReference>
<comment type="similarity">
    <text evidence="1">Belongs to the sulfatase family.</text>
</comment>
<proteinExistence type="inferred from homology"/>
<evidence type="ECO:0000256" key="2">
    <source>
        <dbReference type="ARBA" id="ARBA00022801"/>
    </source>
</evidence>
<keyword evidence="5" id="KW-1185">Reference proteome</keyword>
<dbReference type="Proteomes" id="UP000317429">
    <property type="component" value="Chromosome"/>
</dbReference>